<feature type="coiled-coil region" evidence="1">
    <location>
        <begin position="104"/>
        <end position="139"/>
    </location>
</feature>
<name>F0SRX7_RUBBR</name>
<dbReference type="Pfam" id="PF13646">
    <property type="entry name" value="HEAT_2"/>
    <property type="match status" value="1"/>
</dbReference>
<organism evidence="2 3">
    <name type="scientific">Rubinisphaera brasiliensis (strain ATCC 49424 / DSM 5305 / JCM 21570 / IAM 15109 / NBRC 103401 / IFAM 1448)</name>
    <name type="common">Planctomyces brasiliensis</name>
    <dbReference type="NCBI Taxonomy" id="756272"/>
    <lineage>
        <taxon>Bacteria</taxon>
        <taxon>Pseudomonadati</taxon>
        <taxon>Planctomycetota</taxon>
        <taxon>Planctomycetia</taxon>
        <taxon>Planctomycetales</taxon>
        <taxon>Planctomycetaceae</taxon>
        <taxon>Rubinisphaera</taxon>
    </lineage>
</organism>
<dbReference type="AlphaFoldDB" id="F0SRX7"/>
<accession>F0SRX7</accession>
<evidence type="ECO:0000313" key="3">
    <source>
        <dbReference type="Proteomes" id="UP000006860"/>
    </source>
</evidence>
<dbReference type="Gene3D" id="1.25.10.10">
    <property type="entry name" value="Leucine-rich Repeat Variant"/>
    <property type="match status" value="2"/>
</dbReference>
<evidence type="ECO:0000313" key="2">
    <source>
        <dbReference type="EMBL" id="ADY60293.1"/>
    </source>
</evidence>
<dbReference type="KEGG" id="pbs:Plabr_2693"/>
<dbReference type="HOGENOM" id="CLU_416699_0_0_0"/>
<evidence type="ECO:0000256" key="1">
    <source>
        <dbReference type="SAM" id="Coils"/>
    </source>
</evidence>
<dbReference type="InterPro" id="IPR016024">
    <property type="entry name" value="ARM-type_fold"/>
</dbReference>
<dbReference type="InterPro" id="IPR011989">
    <property type="entry name" value="ARM-like"/>
</dbReference>
<sequence length="658" mass="69840">MSMTLAGKAIGSNSGETLVGSFLITPLLESSVREIRLLGKRMSRIKSLIVCGLIATVGSGCQTARSVTSHVAGWRPFGSGSSAETAELAESEEAVDEPGADGQLEELKAELASAEEMANAEANDQIALLNAELDKLGSASEIPAVPEEEELDDFAAYAARMAAEEAGVDPAAGEEVAVVEEIVAADSAPEMPADTAQKADQADALANQIENLLAEYEPADAAAEPAEKRAEAVVEDFPMIAENGSEKAKTEANVVKTANLRQKKDASLVAYDLASFADVSVKRDIVRNPELSKTVAEAEAKVAETQMDFADWARDTAEIAAERTVSAAEETANPDFPWASGAVAAEVASSTQEAAAAPKKQAALLIDESEKASEEISREKLARAKADVDEAKEQALMVSSDMLAMLEEALGSQDWKSADPGEQRGIQLAPELQEIRSLTRSEDAQTRLRGIRLAFEQTKADSPLAGDVARLLTDDSAIVRAHAASTLYHWNQETDAAVETLSLVVTSEEERPAQLAAMFLGDMTRESEKVVPVLETALLSTSGATSMHVAEALLKHDPQNVEAVARLTELMRHEDVEVRWLTAHALGSVQGELQPYAVEALRGGLRDIDSQVRATSALSLGGLGKVSRVAVAELTFISAHGEPRVKDAAHIALECIQQ</sequence>
<dbReference type="EMBL" id="CP002546">
    <property type="protein sequence ID" value="ADY60293.1"/>
    <property type="molecule type" value="Genomic_DNA"/>
</dbReference>
<dbReference type="Proteomes" id="UP000006860">
    <property type="component" value="Chromosome"/>
</dbReference>
<keyword evidence="1" id="KW-0175">Coiled coil</keyword>
<proteinExistence type="predicted"/>
<dbReference type="eggNOG" id="COG1413">
    <property type="taxonomic scope" value="Bacteria"/>
</dbReference>
<reference evidence="3" key="1">
    <citation type="submission" date="2011-02" db="EMBL/GenBank/DDBJ databases">
        <title>The complete genome of Planctomyces brasiliensis DSM 5305.</title>
        <authorList>
            <person name="Lucas S."/>
            <person name="Copeland A."/>
            <person name="Lapidus A."/>
            <person name="Bruce D."/>
            <person name="Goodwin L."/>
            <person name="Pitluck S."/>
            <person name="Kyrpides N."/>
            <person name="Mavromatis K."/>
            <person name="Pagani I."/>
            <person name="Ivanova N."/>
            <person name="Ovchinnikova G."/>
            <person name="Lu M."/>
            <person name="Detter J.C."/>
            <person name="Han C."/>
            <person name="Land M."/>
            <person name="Hauser L."/>
            <person name="Markowitz V."/>
            <person name="Cheng J.-F."/>
            <person name="Hugenholtz P."/>
            <person name="Woyke T."/>
            <person name="Wu D."/>
            <person name="Tindall B."/>
            <person name="Pomrenke H.G."/>
            <person name="Brambilla E."/>
            <person name="Klenk H.-P."/>
            <person name="Eisen J.A."/>
        </authorList>
    </citation>
    <scope>NUCLEOTIDE SEQUENCE [LARGE SCALE GENOMIC DNA]</scope>
    <source>
        <strain evidence="3">ATCC 49424 / DSM 5305 / JCM 21570 / NBRC 103401 / IFAM 1448</strain>
    </source>
</reference>
<dbReference type="SUPFAM" id="SSF48371">
    <property type="entry name" value="ARM repeat"/>
    <property type="match status" value="1"/>
</dbReference>
<keyword evidence="3" id="KW-1185">Reference proteome</keyword>
<dbReference type="OrthoDB" id="289043at2"/>
<evidence type="ECO:0008006" key="4">
    <source>
        <dbReference type="Google" id="ProtNLM"/>
    </source>
</evidence>
<protein>
    <recommendedName>
        <fullName evidence="4">PBS lyase HEAT domain protein repeat-containing protein</fullName>
    </recommendedName>
</protein>
<gene>
    <name evidence="2" type="ordered locus">Plabr_2693</name>
</gene>